<sequence>MSGSFVSRLSYILRRLAQVAPMILAVVTINFLLINLAPGDPATLMAGDFADLETIERLREEFGLNEPLHVQFSSYVWKVLNFDLGYSYQFRAPVLDIVLARLPNTLILLFFSFILSMILGILLAAVSARRPNRAFDNTASSIAMLGYCLPMFWLGMMLILIFSSTLRWFPTGGMYSLRAPSEGWPRMLDIGRHLVLPALAYAAYFLAMAYRLTRAKLIEILREDYIRTARMKGLSDWSVIFRHALRNALVPVIAVMGLDFGVMIGGAVVVETVFSWPGVGRLMYESILSRDYPLLLGIFVIVSFGIILVNLIADLICAMIDPRIAYG</sequence>
<organism evidence="9 10">
    <name type="scientific">Silicimonas algicola</name>
    <dbReference type="NCBI Taxonomy" id="1826607"/>
    <lineage>
        <taxon>Bacteria</taxon>
        <taxon>Pseudomonadati</taxon>
        <taxon>Pseudomonadota</taxon>
        <taxon>Alphaproteobacteria</taxon>
        <taxon>Rhodobacterales</taxon>
        <taxon>Paracoccaceae</taxon>
    </lineage>
</organism>
<gene>
    <name evidence="9" type="ORF">C8D95_11613</name>
</gene>
<keyword evidence="2 7" id="KW-0813">Transport</keyword>
<comment type="similarity">
    <text evidence="7">Belongs to the binding-protein-dependent transport system permease family.</text>
</comment>
<evidence type="ECO:0000256" key="4">
    <source>
        <dbReference type="ARBA" id="ARBA00022692"/>
    </source>
</evidence>
<keyword evidence="5 7" id="KW-1133">Transmembrane helix</keyword>
<keyword evidence="10" id="KW-1185">Reference proteome</keyword>
<feature type="transmembrane region" description="Helical" evidence="7">
    <location>
        <begin position="248"/>
        <end position="274"/>
    </location>
</feature>
<dbReference type="PANTHER" id="PTHR43163:SF9">
    <property type="entry name" value="ABC TRANSPORTER PERMEASE PROTEIN"/>
    <property type="match status" value="1"/>
</dbReference>
<keyword evidence="6 7" id="KW-0472">Membrane</keyword>
<keyword evidence="3" id="KW-1003">Cell membrane</keyword>
<dbReference type="Gene3D" id="1.10.3720.10">
    <property type="entry name" value="MetI-like"/>
    <property type="match status" value="1"/>
</dbReference>
<dbReference type="SUPFAM" id="SSF161098">
    <property type="entry name" value="MetI-like"/>
    <property type="match status" value="1"/>
</dbReference>
<proteinExistence type="inferred from homology"/>
<protein>
    <submittedName>
        <fullName evidence="9">Peptide/nickel transport system permease protein</fullName>
    </submittedName>
</protein>
<feature type="transmembrane region" description="Helical" evidence="7">
    <location>
        <begin position="106"/>
        <end position="126"/>
    </location>
</feature>
<dbReference type="RefSeq" id="WP_109761211.1">
    <property type="nucleotide sequence ID" value="NZ_CP034588.1"/>
</dbReference>
<evidence type="ECO:0000256" key="3">
    <source>
        <dbReference type="ARBA" id="ARBA00022475"/>
    </source>
</evidence>
<dbReference type="Proteomes" id="UP000245390">
    <property type="component" value="Unassembled WGS sequence"/>
</dbReference>
<dbReference type="Pfam" id="PF19300">
    <property type="entry name" value="BPD_transp_1_N"/>
    <property type="match status" value="1"/>
</dbReference>
<evidence type="ECO:0000313" key="10">
    <source>
        <dbReference type="Proteomes" id="UP000245390"/>
    </source>
</evidence>
<accession>A0A316FYD4</accession>
<evidence type="ECO:0000256" key="6">
    <source>
        <dbReference type="ARBA" id="ARBA00023136"/>
    </source>
</evidence>
<feature type="domain" description="ABC transmembrane type-1" evidence="8">
    <location>
        <begin position="102"/>
        <end position="313"/>
    </location>
</feature>
<comment type="subcellular location">
    <subcellularLocation>
        <location evidence="1 7">Cell membrane</location>
        <topology evidence="1 7">Multi-pass membrane protein</topology>
    </subcellularLocation>
</comment>
<evidence type="ECO:0000313" key="9">
    <source>
        <dbReference type="EMBL" id="PWK52716.1"/>
    </source>
</evidence>
<evidence type="ECO:0000259" key="8">
    <source>
        <dbReference type="PROSITE" id="PS50928"/>
    </source>
</evidence>
<feature type="transmembrane region" description="Helical" evidence="7">
    <location>
        <begin position="12"/>
        <end position="34"/>
    </location>
</feature>
<feature type="transmembrane region" description="Helical" evidence="7">
    <location>
        <begin position="190"/>
        <end position="212"/>
    </location>
</feature>
<evidence type="ECO:0000256" key="2">
    <source>
        <dbReference type="ARBA" id="ARBA00022448"/>
    </source>
</evidence>
<comment type="caution">
    <text evidence="9">The sequence shown here is derived from an EMBL/GenBank/DDBJ whole genome shotgun (WGS) entry which is preliminary data.</text>
</comment>
<dbReference type="AlphaFoldDB" id="A0A316FYD4"/>
<evidence type="ECO:0000256" key="5">
    <source>
        <dbReference type="ARBA" id="ARBA00022989"/>
    </source>
</evidence>
<dbReference type="EMBL" id="QGGV01000016">
    <property type="protein sequence ID" value="PWK52716.1"/>
    <property type="molecule type" value="Genomic_DNA"/>
</dbReference>
<reference evidence="9 10" key="1">
    <citation type="submission" date="2018-05" db="EMBL/GenBank/DDBJ databases">
        <title>Genomic Encyclopedia of Type Strains, Phase IV (KMG-IV): sequencing the most valuable type-strain genomes for metagenomic binning, comparative biology and taxonomic classification.</title>
        <authorList>
            <person name="Goeker M."/>
        </authorList>
    </citation>
    <scope>NUCLEOTIDE SEQUENCE [LARGE SCALE GENOMIC DNA]</scope>
    <source>
        <strain evidence="9 10">DSM 103371</strain>
    </source>
</reference>
<keyword evidence="4 7" id="KW-0812">Transmembrane</keyword>
<evidence type="ECO:0000256" key="7">
    <source>
        <dbReference type="RuleBase" id="RU363032"/>
    </source>
</evidence>
<dbReference type="InterPro" id="IPR000515">
    <property type="entry name" value="MetI-like"/>
</dbReference>
<dbReference type="CDD" id="cd06261">
    <property type="entry name" value="TM_PBP2"/>
    <property type="match status" value="1"/>
</dbReference>
<feature type="transmembrane region" description="Helical" evidence="7">
    <location>
        <begin position="294"/>
        <end position="313"/>
    </location>
</feature>
<dbReference type="PROSITE" id="PS50928">
    <property type="entry name" value="ABC_TM1"/>
    <property type="match status" value="1"/>
</dbReference>
<dbReference type="Pfam" id="PF00528">
    <property type="entry name" value="BPD_transp_1"/>
    <property type="match status" value="1"/>
</dbReference>
<dbReference type="GO" id="GO:0005886">
    <property type="term" value="C:plasma membrane"/>
    <property type="evidence" value="ECO:0007669"/>
    <property type="project" value="UniProtKB-SubCell"/>
</dbReference>
<dbReference type="OrthoDB" id="9807402at2"/>
<dbReference type="InterPro" id="IPR035906">
    <property type="entry name" value="MetI-like_sf"/>
</dbReference>
<feature type="transmembrane region" description="Helical" evidence="7">
    <location>
        <begin position="147"/>
        <end position="170"/>
    </location>
</feature>
<dbReference type="InterPro" id="IPR045621">
    <property type="entry name" value="BPD_transp_1_N"/>
</dbReference>
<dbReference type="GO" id="GO:0055085">
    <property type="term" value="P:transmembrane transport"/>
    <property type="evidence" value="ECO:0007669"/>
    <property type="project" value="InterPro"/>
</dbReference>
<dbReference type="KEGG" id="salo:EF888_14910"/>
<dbReference type="PANTHER" id="PTHR43163">
    <property type="entry name" value="DIPEPTIDE TRANSPORT SYSTEM PERMEASE PROTEIN DPPB-RELATED"/>
    <property type="match status" value="1"/>
</dbReference>
<evidence type="ECO:0000256" key="1">
    <source>
        <dbReference type="ARBA" id="ARBA00004651"/>
    </source>
</evidence>
<name>A0A316FYD4_9RHOB</name>